<protein>
    <recommendedName>
        <fullName evidence="2">J domain-containing protein</fullName>
    </recommendedName>
</protein>
<feature type="domain" description="J" evidence="2">
    <location>
        <begin position="51"/>
        <end position="113"/>
    </location>
</feature>
<organism evidence="3 4">
    <name type="scientific">Castilleja foliolosa</name>
    <dbReference type="NCBI Taxonomy" id="1961234"/>
    <lineage>
        <taxon>Eukaryota</taxon>
        <taxon>Viridiplantae</taxon>
        <taxon>Streptophyta</taxon>
        <taxon>Embryophyta</taxon>
        <taxon>Tracheophyta</taxon>
        <taxon>Spermatophyta</taxon>
        <taxon>Magnoliopsida</taxon>
        <taxon>eudicotyledons</taxon>
        <taxon>Gunneridae</taxon>
        <taxon>Pentapetalae</taxon>
        <taxon>asterids</taxon>
        <taxon>lamiids</taxon>
        <taxon>Lamiales</taxon>
        <taxon>Orobanchaceae</taxon>
        <taxon>Pedicularideae</taxon>
        <taxon>Castillejinae</taxon>
        <taxon>Castilleja</taxon>
    </lineage>
</organism>
<dbReference type="InterPro" id="IPR052448">
    <property type="entry name" value="DnaJ_C16_autophagy_reg"/>
</dbReference>
<proteinExistence type="predicted"/>
<feature type="region of interest" description="Disordered" evidence="1">
    <location>
        <begin position="664"/>
        <end position="716"/>
    </location>
</feature>
<dbReference type="InterPro" id="IPR001623">
    <property type="entry name" value="DnaJ_domain"/>
</dbReference>
<dbReference type="InterPro" id="IPR036869">
    <property type="entry name" value="J_dom_sf"/>
</dbReference>
<dbReference type="Gene3D" id="1.10.287.110">
    <property type="entry name" value="DnaJ domain"/>
    <property type="match status" value="1"/>
</dbReference>
<dbReference type="PROSITE" id="PS50076">
    <property type="entry name" value="DNAJ_2"/>
    <property type="match status" value="1"/>
</dbReference>
<comment type="caution">
    <text evidence="3">The sequence shown here is derived from an EMBL/GenBank/DDBJ whole genome shotgun (WGS) entry which is preliminary data.</text>
</comment>
<accession>A0ABD3DFD0</accession>
<dbReference type="EMBL" id="JAVIJP010000017">
    <property type="protein sequence ID" value="KAL3640559.1"/>
    <property type="molecule type" value="Genomic_DNA"/>
</dbReference>
<dbReference type="PANTHER" id="PTHR44303">
    <property type="entry name" value="DNAJ HOMOLOG SUBFAMILY C MEMBER 16"/>
    <property type="match status" value="1"/>
</dbReference>
<dbReference type="Proteomes" id="UP001632038">
    <property type="component" value="Unassembled WGS sequence"/>
</dbReference>
<dbReference type="PANTHER" id="PTHR44303:SF2">
    <property type="entry name" value="DNAJ HOMOLOG SUBFAMILY C MEMBER 16"/>
    <property type="match status" value="1"/>
</dbReference>
<dbReference type="SUPFAM" id="SSF52833">
    <property type="entry name" value="Thioredoxin-like"/>
    <property type="match status" value="1"/>
</dbReference>
<evidence type="ECO:0000313" key="4">
    <source>
        <dbReference type="Proteomes" id="UP001632038"/>
    </source>
</evidence>
<dbReference type="SUPFAM" id="SSF46565">
    <property type="entry name" value="Chaperone J-domain"/>
    <property type="match status" value="1"/>
</dbReference>
<dbReference type="InterPro" id="IPR036249">
    <property type="entry name" value="Thioredoxin-like_sf"/>
</dbReference>
<reference evidence="4" key="1">
    <citation type="journal article" date="2024" name="IScience">
        <title>Strigolactones Initiate the Formation of Haustorium-like Structures in Castilleja.</title>
        <authorList>
            <person name="Buerger M."/>
            <person name="Peterson D."/>
            <person name="Chory J."/>
        </authorList>
    </citation>
    <scope>NUCLEOTIDE SEQUENCE [LARGE SCALE GENOMIC DNA]</scope>
</reference>
<keyword evidence="4" id="KW-1185">Reference proteome</keyword>
<dbReference type="AlphaFoldDB" id="A0ABD3DFD0"/>
<evidence type="ECO:0000259" key="2">
    <source>
        <dbReference type="PROSITE" id="PS50076"/>
    </source>
</evidence>
<gene>
    <name evidence="3" type="ORF">CASFOL_015527</name>
</gene>
<name>A0ABD3DFD0_9LAMI</name>
<sequence>MATPGLRAPPINQNPVPSVKSTLKEYAFPIVLLAASIFYQLVVLPRNFPPSYYDVLGIPKYSSIEEVARAYEEITTKWNSSVEVPPTVDLIKVQYAYELLTNQLLKRDYDIYNIDEYFHVLEKAKEHHPGKHISEIDLPLIEAALFDPADQDFKFINSQNFLSSFEDDKPLLLQIISYGSNHSAQFSTTWKRVVNLLDGVANTGVVELGDVQLSVYLSEKKPSGRPFFRSGIPALVAFPPGCKSSSCLYRYEDELSVDAITNWLATSVLSLPRIPFFSKESLVQNFLVKSKPHLVKVILISKTGERATPFVRQAARKYSSYAAFAFVLWKEEESVFWWNMFGVESAPAIVFIKDPGVAPVVYQGSVNSSMFSDIMEENKQFVLPQLRNLTAMELGCDVHGYSRAGNDTKIWYCALVAGRPSQELNKMRECFLYIHMEGDVNDICLKTMRSVQETLKNNGGLDTVDEEPMSSPAALALKQKRLSFAWLDGEAQQRYCFFNIHSEDSYETCGTRRAITDVPRLFIIRYERNDKNESLDTTKEANNILHALYHTDYDPVSTLVAKYNGSSDTSEIITWISQIIKDGDTREIPPFKTSAPELVPEDAGQIWSQSSKKLVSSGKNIKQRASSFISLLSDYLGDPRIGPSLLLVALMSSGLVYLNKTRSTQSSIQNESNQLKDEDKPRSRPSKSSNQLIPPSITDEEPNDARQMPFSGSDSE</sequence>
<evidence type="ECO:0000313" key="3">
    <source>
        <dbReference type="EMBL" id="KAL3640559.1"/>
    </source>
</evidence>
<feature type="compositionally biased region" description="Polar residues" evidence="1">
    <location>
        <begin position="664"/>
        <end position="673"/>
    </location>
</feature>
<evidence type="ECO:0000256" key="1">
    <source>
        <dbReference type="SAM" id="MobiDB-lite"/>
    </source>
</evidence>